<keyword evidence="3" id="KW-1185">Reference proteome</keyword>
<feature type="region of interest" description="Disordered" evidence="1">
    <location>
        <begin position="44"/>
        <end position="71"/>
    </location>
</feature>
<dbReference type="Proteomes" id="UP000030686">
    <property type="component" value="Unassembled WGS sequence"/>
</dbReference>
<sequence>MDKRTRRATQLAIQFDNYRQEARPWSGDFDADILSRVIIILTPSPTGPANPSTSPSTSIILPSLEDPFPPS</sequence>
<proteinExistence type="predicted"/>
<evidence type="ECO:0000256" key="1">
    <source>
        <dbReference type="SAM" id="MobiDB-lite"/>
    </source>
</evidence>
<dbReference type="EMBL" id="HG792018">
    <property type="protein sequence ID" value="CDM36094.1"/>
    <property type="molecule type" value="Genomic_DNA"/>
</dbReference>
<reference evidence="2" key="1">
    <citation type="journal article" date="2014" name="Nat. Commun.">
        <title>Multiple recent horizontal transfers of a large genomic region in cheese making fungi.</title>
        <authorList>
            <person name="Cheeseman K."/>
            <person name="Ropars J."/>
            <person name="Renault P."/>
            <person name="Dupont J."/>
            <person name="Gouzy J."/>
            <person name="Branca A."/>
            <person name="Abraham A.L."/>
            <person name="Ceppi M."/>
            <person name="Conseiller E."/>
            <person name="Debuchy R."/>
            <person name="Malagnac F."/>
            <person name="Goarin A."/>
            <person name="Silar P."/>
            <person name="Lacoste S."/>
            <person name="Sallet E."/>
            <person name="Bensimon A."/>
            <person name="Giraud T."/>
            <person name="Brygoo Y."/>
        </authorList>
    </citation>
    <scope>NUCLEOTIDE SEQUENCE [LARGE SCALE GENOMIC DNA]</scope>
    <source>
        <strain evidence="2">FM164</strain>
    </source>
</reference>
<protein>
    <submittedName>
        <fullName evidence="2">Genomic scaffold, ProqFM164S04</fullName>
    </submittedName>
</protein>
<organism evidence="2 3">
    <name type="scientific">Penicillium roqueforti (strain FM164)</name>
    <dbReference type="NCBI Taxonomy" id="1365484"/>
    <lineage>
        <taxon>Eukaryota</taxon>
        <taxon>Fungi</taxon>
        <taxon>Dikarya</taxon>
        <taxon>Ascomycota</taxon>
        <taxon>Pezizomycotina</taxon>
        <taxon>Eurotiomycetes</taxon>
        <taxon>Eurotiomycetidae</taxon>
        <taxon>Eurotiales</taxon>
        <taxon>Aspergillaceae</taxon>
        <taxon>Penicillium</taxon>
    </lineage>
</organism>
<evidence type="ECO:0000313" key="3">
    <source>
        <dbReference type="Proteomes" id="UP000030686"/>
    </source>
</evidence>
<accession>W6QPS7</accession>
<gene>
    <name evidence="2" type="ORF">PROQFM164_S04g000975</name>
</gene>
<feature type="compositionally biased region" description="Low complexity" evidence="1">
    <location>
        <begin position="44"/>
        <end position="63"/>
    </location>
</feature>
<evidence type="ECO:0000313" key="2">
    <source>
        <dbReference type="EMBL" id="CDM36094.1"/>
    </source>
</evidence>
<dbReference type="AlphaFoldDB" id="W6QPS7"/>
<name>W6QPS7_PENRF</name>